<gene>
    <name evidence="2" type="ORF">ABZ568_28665</name>
</gene>
<dbReference type="RefSeq" id="WP_359791595.1">
    <property type="nucleotide sequence ID" value="NZ_JBEYBN010000049.1"/>
</dbReference>
<comment type="caution">
    <text evidence="2">The sequence shown here is derived from an EMBL/GenBank/DDBJ whole genome shotgun (WGS) entry which is preliminary data.</text>
</comment>
<proteinExistence type="predicted"/>
<reference evidence="2 3" key="1">
    <citation type="submission" date="2024-06" db="EMBL/GenBank/DDBJ databases">
        <title>The Natural Products Discovery Center: Release of the First 8490 Sequenced Strains for Exploring Actinobacteria Biosynthetic Diversity.</title>
        <authorList>
            <person name="Kalkreuter E."/>
            <person name="Kautsar S.A."/>
            <person name="Yang D."/>
            <person name="Bader C.D."/>
            <person name="Teijaro C.N."/>
            <person name="Fluegel L."/>
            <person name="Davis C.M."/>
            <person name="Simpson J.R."/>
            <person name="Lauterbach L."/>
            <person name="Steele A.D."/>
            <person name="Gui C."/>
            <person name="Meng S."/>
            <person name="Li G."/>
            <person name="Viehrig K."/>
            <person name="Ye F."/>
            <person name="Su P."/>
            <person name="Kiefer A.F."/>
            <person name="Nichols A."/>
            <person name="Cepeda A.J."/>
            <person name="Yan W."/>
            <person name="Fan B."/>
            <person name="Jiang Y."/>
            <person name="Adhikari A."/>
            <person name="Zheng C.-J."/>
            <person name="Schuster L."/>
            <person name="Cowan T.M."/>
            <person name="Smanski M.J."/>
            <person name="Chevrette M.G."/>
            <person name="De Carvalho L.P.S."/>
            <person name="Shen B."/>
        </authorList>
    </citation>
    <scope>NUCLEOTIDE SEQUENCE [LARGE SCALE GENOMIC DNA]</scope>
    <source>
        <strain evidence="2 3">NPDC019583</strain>
    </source>
</reference>
<sequence>MFGPGEVVIPLCLLFIAVRHCPPRWAIGCGVLDAGALRVLPVRGDVTPSSDAMGLEVIALLLVGLVAGLAGHLRSLDYRRAVAVTESRRGEQ</sequence>
<name>A0ABV2Y2N8_9ACTN</name>
<keyword evidence="1" id="KW-0472">Membrane</keyword>
<keyword evidence="3" id="KW-1185">Reference proteome</keyword>
<keyword evidence="1" id="KW-0812">Transmembrane</keyword>
<protein>
    <submittedName>
        <fullName evidence="2">Uncharacterized protein</fullName>
    </submittedName>
</protein>
<accession>A0ABV2Y2N8</accession>
<evidence type="ECO:0000256" key="1">
    <source>
        <dbReference type="SAM" id="Phobius"/>
    </source>
</evidence>
<feature type="transmembrane region" description="Helical" evidence="1">
    <location>
        <begin position="50"/>
        <end position="70"/>
    </location>
</feature>
<dbReference type="EMBL" id="JBEYBN010000049">
    <property type="protein sequence ID" value="MEU2270307.1"/>
    <property type="molecule type" value="Genomic_DNA"/>
</dbReference>
<organism evidence="2 3">
    <name type="scientific">Streptomyces olindensis</name>
    <dbReference type="NCBI Taxonomy" id="358823"/>
    <lineage>
        <taxon>Bacteria</taxon>
        <taxon>Bacillati</taxon>
        <taxon>Actinomycetota</taxon>
        <taxon>Actinomycetes</taxon>
        <taxon>Kitasatosporales</taxon>
        <taxon>Streptomycetaceae</taxon>
        <taxon>Streptomyces</taxon>
    </lineage>
</organism>
<dbReference type="Proteomes" id="UP001550603">
    <property type="component" value="Unassembled WGS sequence"/>
</dbReference>
<evidence type="ECO:0000313" key="3">
    <source>
        <dbReference type="Proteomes" id="UP001550603"/>
    </source>
</evidence>
<evidence type="ECO:0000313" key="2">
    <source>
        <dbReference type="EMBL" id="MEU2270307.1"/>
    </source>
</evidence>
<keyword evidence="1" id="KW-1133">Transmembrane helix</keyword>